<keyword evidence="1" id="KW-0464">Manganese</keyword>
<organism evidence="4">
    <name type="scientific">Tetraselmis sp. GSL018</name>
    <dbReference type="NCBI Taxonomy" id="582737"/>
    <lineage>
        <taxon>Eukaryota</taxon>
        <taxon>Viridiplantae</taxon>
        <taxon>Chlorophyta</taxon>
        <taxon>core chlorophytes</taxon>
        <taxon>Chlorodendrophyceae</taxon>
        <taxon>Chlorodendrales</taxon>
        <taxon>Chlorodendraceae</taxon>
        <taxon>Tetraselmis</taxon>
    </lineage>
</organism>
<reference evidence="4" key="1">
    <citation type="submission" date="2014-05" db="EMBL/GenBank/DDBJ databases">
        <title>The transcriptome of the halophilic microalga Tetraselmis sp. GSL018 isolated from the Great Salt Lake, Utah.</title>
        <authorList>
            <person name="Jinkerson R.E."/>
            <person name="D'Adamo S."/>
            <person name="Posewitz M.C."/>
        </authorList>
    </citation>
    <scope>NUCLEOTIDE SEQUENCE</scope>
    <source>
        <strain evidence="4">GSL018</strain>
    </source>
</reference>
<dbReference type="EMBL" id="GBEZ01019379">
    <property type="protein sequence ID" value="JAC67173.1"/>
    <property type="molecule type" value="Transcribed_RNA"/>
</dbReference>
<name>A0A061R5D5_9CHLO</name>
<feature type="compositionally biased region" description="Low complexity" evidence="2">
    <location>
        <begin position="141"/>
        <end position="155"/>
    </location>
</feature>
<proteinExistence type="inferred from homology"/>
<comment type="similarity">
    <text evidence="1">Belongs to the PP2C family.</text>
</comment>
<keyword evidence="1" id="KW-0479">Metal-binding</keyword>
<comment type="catalytic activity">
    <reaction evidence="1">
        <text>O-phospho-L-seryl-[protein] + H2O = L-seryl-[protein] + phosphate</text>
        <dbReference type="Rhea" id="RHEA:20629"/>
        <dbReference type="Rhea" id="RHEA-COMP:9863"/>
        <dbReference type="Rhea" id="RHEA-COMP:11604"/>
        <dbReference type="ChEBI" id="CHEBI:15377"/>
        <dbReference type="ChEBI" id="CHEBI:29999"/>
        <dbReference type="ChEBI" id="CHEBI:43474"/>
        <dbReference type="ChEBI" id="CHEBI:83421"/>
        <dbReference type="EC" id="3.1.3.16"/>
    </reaction>
</comment>
<protein>
    <recommendedName>
        <fullName evidence="1">Protein phosphatase</fullName>
        <ecNumber evidence="1">3.1.3.16</ecNumber>
    </recommendedName>
</protein>
<accession>A0A061R5D5</accession>
<dbReference type="InterPro" id="IPR036457">
    <property type="entry name" value="PPM-type-like_dom_sf"/>
</dbReference>
<sequence length="454" mass="48169">MKTFRGCFDPGARSSSRTSSLPSTYYPRFAHYEAKLRAGASTTTTQFCNVVSSTATAQYRLRVRGSSLDKAFSSLSIDNDGRGLRSCKCCGLSSQNGHPSLVKRGFATTGFHQRDIWGGKRSSRSFLDKLFGIGTSVSQNGTSPGSWQLSSSGGSQDAYGGMAGQTGESSFSSGPAEQPSSSEAADSERDSPPSSERGELVFVSGAEMIPHPDKRDRGGEDSYFVSSSGTAIGVADGVGGWAEIGIDAGLYSRMLMNYCLEAVDEEVEMSAASPMRILKNGYSRTKAQGSCTACIITLGEETLHAANLGDSGFIILRAGKIVFKSPQQQHDFNFPYQLGNADGMSDPPEAAATFSVPVMEGDIVVAATDGVFDNLFADEIARVAILTKQAGESPLQAAQHLAALAHHRAGDSYTMSPFGMAAQQVGFIYRGGKMDDITVVVSYVQKRETPSPKL</sequence>
<dbReference type="InterPro" id="IPR001932">
    <property type="entry name" value="PPM-type_phosphatase-like_dom"/>
</dbReference>
<evidence type="ECO:0000313" key="4">
    <source>
        <dbReference type="EMBL" id="JAC67173.1"/>
    </source>
</evidence>
<evidence type="ECO:0000256" key="1">
    <source>
        <dbReference type="RuleBase" id="RU366020"/>
    </source>
</evidence>
<feature type="compositionally biased region" description="Polar residues" evidence="2">
    <location>
        <begin position="166"/>
        <end position="175"/>
    </location>
</feature>
<comment type="cofactor">
    <cofactor evidence="1">
        <name>Mg(2+)</name>
        <dbReference type="ChEBI" id="CHEBI:18420"/>
    </cofactor>
</comment>
<feature type="region of interest" description="Disordered" evidence="2">
    <location>
        <begin position="1"/>
        <end position="21"/>
    </location>
</feature>
<dbReference type="SUPFAM" id="SSF81606">
    <property type="entry name" value="PP2C-like"/>
    <property type="match status" value="1"/>
</dbReference>
<dbReference type="SMART" id="SM00332">
    <property type="entry name" value="PP2Cc"/>
    <property type="match status" value="1"/>
</dbReference>
<dbReference type="EC" id="3.1.3.16" evidence="1"/>
<feature type="region of interest" description="Disordered" evidence="2">
    <location>
        <begin position="141"/>
        <end position="222"/>
    </location>
</feature>
<dbReference type="InterPro" id="IPR039123">
    <property type="entry name" value="PPTC7"/>
</dbReference>
<dbReference type="SMART" id="SM00331">
    <property type="entry name" value="PP2C_SIG"/>
    <property type="match status" value="1"/>
</dbReference>
<feature type="domain" description="PPM-type phosphatase" evidence="3">
    <location>
        <begin position="203"/>
        <end position="444"/>
    </location>
</feature>
<comment type="cofactor">
    <cofactor evidence="1">
        <name>Mn(2+)</name>
        <dbReference type="ChEBI" id="CHEBI:29035"/>
    </cofactor>
</comment>
<keyword evidence="1" id="KW-0460">Magnesium</keyword>
<dbReference type="GO" id="GO:0004722">
    <property type="term" value="F:protein serine/threonine phosphatase activity"/>
    <property type="evidence" value="ECO:0007669"/>
    <property type="project" value="UniProtKB-EC"/>
</dbReference>
<keyword evidence="1" id="KW-0904">Protein phosphatase</keyword>
<evidence type="ECO:0000259" key="3">
    <source>
        <dbReference type="PROSITE" id="PS51746"/>
    </source>
</evidence>
<feature type="compositionally biased region" description="Basic and acidic residues" evidence="2">
    <location>
        <begin position="210"/>
        <end position="220"/>
    </location>
</feature>
<dbReference type="Gene3D" id="3.60.40.10">
    <property type="entry name" value="PPM-type phosphatase domain"/>
    <property type="match status" value="1"/>
</dbReference>
<feature type="compositionally biased region" description="Basic and acidic residues" evidence="2">
    <location>
        <begin position="186"/>
        <end position="199"/>
    </location>
</feature>
<dbReference type="PROSITE" id="PS51746">
    <property type="entry name" value="PPM_2"/>
    <property type="match status" value="1"/>
</dbReference>
<dbReference type="GO" id="GO:0046872">
    <property type="term" value="F:metal ion binding"/>
    <property type="evidence" value="ECO:0007669"/>
    <property type="project" value="UniProtKB-UniRule"/>
</dbReference>
<dbReference type="AlphaFoldDB" id="A0A061R5D5"/>
<dbReference type="PANTHER" id="PTHR12320">
    <property type="entry name" value="PROTEIN PHOSPHATASE 2C"/>
    <property type="match status" value="1"/>
</dbReference>
<evidence type="ECO:0000256" key="2">
    <source>
        <dbReference type="SAM" id="MobiDB-lite"/>
    </source>
</evidence>
<gene>
    <name evidence="4" type="ORF">TSPGSL018_11816</name>
</gene>
<comment type="catalytic activity">
    <reaction evidence="1">
        <text>O-phospho-L-threonyl-[protein] + H2O = L-threonyl-[protein] + phosphate</text>
        <dbReference type="Rhea" id="RHEA:47004"/>
        <dbReference type="Rhea" id="RHEA-COMP:11060"/>
        <dbReference type="Rhea" id="RHEA-COMP:11605"/>
        <dbReference type="ChEBI" id="CHEBI:15377"/>
        <dbReference type="ChEBI" id="CHEBI:30013"/>
        <dbReference type="ChEBI" id="CHEBI:43474"/>
        <dbReference type="ChEBI" id="CHEBI:61977"/>
        <dbReference type="EC" id="3.1.3.16"/>
    </reaction>
</comment>
<dbReference type="Pfam" id="PF07228">
    <property type="entry name" value="SpoIIE"/>
    <property type="match status" value="1"/>
</dbReference>
<keyword evidence="1" id="KW-0378">Hydrolase</keyword>
<dbReference type="PANTHER" id="PTHR12320:SF1">
    <property type="entry name" value="PROTEIN PHOSPHATASE PTC7 HOMOLOG"/>
    <property type="match status" value="1"/>
</dbReference>